<feature type="compositionally biased region" description="Basic and acidic residues" evidence="1">
    <location>
        <begin position="20"/>
        <end position="32"/>
    </location>
</feature>
<accession>K3YE79</accession>
<feature type="region of interest" description="Disordered" evidence="1">
    <location>
        <begin position="1"/>
        <end position="33"/>
    </location>
</feature>
<reference evidence="2" key="2">
    <citation type="submission" date="2018-08" db="UniProtKB">
        <authorList>
            <consortium name="EnsemblPlants"/>
        </authorList>
    </citation>
    <scope>IDENTIFICATION</scope>
    <source>
        <strain evidence="2">Yugu1</strain>
    </source>
</reference>
<dbReference type="Pfam" id="PF07893">
    <property type="entry name" value="DUF1668"/>
    <property type="match status" value="1"/>
</dbReference>
<dbReference type="Proteomes" id="UP000004995">
    <property type="component" value="Unassembled WGS sequence"/>
</dbReference>
<evidence type="ECO:0000256" key="1">
    <source>
        <dbReference type="SAM" id="MobiDB-lite"/>
    </source>
</evidence>
<dbReference type="OMA" id="QMHSCES"/>
<dbReference type="eggNOG" id="ENOG502R56G">
    <property type="taxonomic scope" value="Eukaryota"/>
</dbReference>
<dbReference type="PANTHER" id="PTHR33085:SF132">
    <property type="entry name" value="OS02G0198100 PROTEIN"/>
    <property type="match status" value="1"/>
</dbReference>
<evidence type="ECO:0000313" key="3">
    <source>
        <dbReference type="Proteomes" id="UP000004995"/>
    </source>
</evidence>
<evidence type="ECO:0000313" key="2">
    <source>
        <dbReference type="EnsemblPlants" id="KQK99797"/>
    </source>
</evidence>
<dbReference type="AlphaFoldDB" id="K3YE79"/>
<keyword evidence="3" id="KW-1185">Reference proteome</keyword>
<dbReference type="PANTHER" id="PTHR33085">
    <property type="entry name" value="OS12G0113100 PROTEIN-RELATED"/>
    <property type="match status" value="1"/>
</dbReference>
<organism evidence="2 3">
    <name type="scientific">Setaria italica</name>
    <name type="common">Foxtail millet</name>
    <name type="synonym">Panicum italicum</name>
    <dbReference type="NCBI Taxonomy" id="4555"/>
    <lineage>
        <taxon>Eukaryota</taxon>
        <taxon>Viridiplantae</taxon>
        <taxon>Streptophyta</taxon>
        <taxon>Embryophyta</taxon>
        <taxon>Tracheophyta</taxon>
        <taxon>Spermatophyta</taxon>
        <taxon>Magnoliopsida</taxon>
        <taxon>Liliopsida</taxon>
        <taxon>Poales</taxon>
        <taxon>Poaceae</taxon>
        <taxon>PACMAD clade</taxon>
        <taxon>Panicoideae</taxon>
        <taxon>Panicodae</taxon>
        <taxon>Paniceae</taxon>
        <taxon>Cenchrinae</taxon>
        <taxon>Setaria</taxon>
    </lineage>
</organism>
<dbReference type="HOGENOM" id="CLU_041856_0_1_1"/>
<dbReference type="SUPFAM" id="SSF117281">
    <property type="entry name" value="Kelch motif"/>
    <property type="match status" value="1"/>
</dbReference>
<dbReference type="EnsemblPlants" id="KQK99797">
    <property type="protein sequence ID" value="KQK99797"/>
    <property type="gene ID" value="SETIT_012540mg"/>
</dbReference>
<sequence>MAPKRKPHGDGVGESPDDEFVAKPSDDTKESSAEFARPVYLVAARDDDLAAYSVLEIDAAAAAGGDEPPRIRTVAALPLAEPGMSFVAAHSEHGSWIVGVGGGLRAGTIIFDPRTMKTFHGPRLGYPKHEPVLISHGGEVYAISRRPRVVPRIDCEPWFECLSFNKGPPATTTLLPRFLNPYEFRSPPEISVSSYAVVGSYILISPQPELVVGTHAFHVVNKTWEKIHDENLPFVGQAVPVGGSLFAAGLVSNQAITGSASLFHLSIDDVSSWTSDAVVSTPSLSIQELKMVASEDKIPWPFFCPLGKGSFCLIRVVSSCRRHRHKANYLKKRLRAIMAHCQSQGAKAKDLLVGEQAYLAWLWLLPSPCKHMRSVPLFYFFRL</sequence>
<dbReference type="EMBL" id="AGNK02004573">
    <property type="status" value="NOT_ANNOTATED_CDS"/>
    <property type="molecule type" value="Genomic_DNA"/>
</dbReference>
<dbReference type="FunCoup" id="K3YE79">
    <property type="interactions" value="221"/>
</dbReference>
<proteinExistence type="predicted"/>
<dbReference type="InParanoid" id="K3YE79"/>
<protein>
    <submittedName>
        <fullName evidence="2">Uncharacterized protein</fullName>
    </submittedName>
</protein>
<dbReference type="InterPro" id="IPR015915">
    <property type="entry name" value="Kelch-typ_b-propeller"/>
</dbReference>
<dbReference type="InterPro" id="IPR012871">
    <property type="entry name" value="DUF1668_ORYSA"/>
</dbReference>
<dbReference type="Gramene" id="KQK99797">
    <property type="protein sequence ID" value="KQK99797"/>
    <property type="gene ID" value="SETIT_012540mg"/>
</dbReference>
<reference evidence="3" key="1">
    <citation type="journal article" date="2012" name="Nat. Biotechnol.">
        <title>Reference genome sequence of the model plant Setaria.</title>
        <authorList>
            <person name="Bennetzen J.L."/>
            <person name="Schmutz J."/>
            <person name="Wang H."/>
            <person name="Percifield R."/>
            <person name="Hawkins J."/>
            <person name="Pontaroli A.C."/>
            <person name="Estep M."/>
            <person name="Feng L."/>
            <person name="Vaughn J.N."/>
            <person name="Grimwood J."/>
            <person name="Jenkins J."/>
            <person name="Barry K."/>
            <person name="Lindquist E."/>
            <person name="Hellsten U."/>
            <person name="Deshpande S."/>
            <person name="Wang X."/>
            <person name="Wu X."/>
            <person name="Mitros T."/>
            <person name="Triplett J."/>
            <person name="Yang X."/>
            <person name="Ye C.Y."/>
            <person name="Mauro-Herrera M."/>
            <person name="Wang L."/>
            <person name="Li P."/>
            <person name="Sharma M."/>
            <person name="Sharma R."/>
            <person name="Ronald P.C."/>
            <person name="Panaud O."/>
            <person name="Kellogg E.A."/>
            <person name="Brutnell T.P."/>
            <person name="Doust A.N."/>
            <person name="Tuskan G.A."/>
            <person name="Rokhsar D."/>
            <person name="Devos K.M."/>
        </authorList>
    </citation>
    <scope>NUCLEOTIDE SEQUENCE [LARGE SCALE GENOMIC DNA]</scope>
    <source>
        <strain evidence="3">cv. Yugu1</strain>
    </source>
</reference>
<name>K3YE79_SETIT</name>